<dbReference type="RefSeq" id="WP_158028660.1">
    <property type="nucleotide sequence ID" value="NZ_BMHG01000001.1"/>
</dbReference>
<dbReference type="GO" id="GO:0004518">
    <property type="term" value="F:nuclease activity"/>
    <property type="evidence" value="ECO:0007669"/>
    <property type="project" value="UniProtKB-KW"/>
</dbReference>
<comment type="subcellular location">
    <subcellularLocation>
        <location evidence="5">Cytoplasm</location>
    </subcellularLocation>
</comment>
<proteinExistence type="inferred from homology"/>
<dbReference type="OrthoDB" id="9790539at2"/>
<gene>
    <name evidence="8" type="primary">ruvX</name>
    <name evidence="8" type="ORF">F8O04_07685</name>
</gene>
<dbReference type="CDD" id="cd16964">
    <property type="entry name" value="YqgF"/>
    <property type="match status" value="1"/>
</dbReference>
<evidence type="ECO:0000313" key="9">
    <source>
        <dbReference type="Proteomes" id="UP000431744"/>
    </source>
</evidence>
<dbReference type="Gene3D" id="3.30.420.140">
    <property type="entry name" value="YqgF/RNase H-like domain"/>
    <property type="match status" value="1"/>
</dbReference>
<keyword evidence="9" id="KW-1185">Reference proteome</keyword>
<protein>
    <recommendedName>
        <fullName evidence="5">Putative pre-16S rRNA nuclease</fullName>
        <ecNumber evidence="5">3.1.-.-</ecNumber>
    </recommendedName>
</protein>
<evidence type="ECO:0000256" key="2">
    <source>
        <dbReference type="ARBA" id="ARBA00022517"/>
    </source>
</evidence>
<evidence type="ECO:0000256" key="4">
    <source>
        <dbReference type="ARBA" id="ARBA00022801"/>
    </source>
</evidence>
<dbReference type="SUPFAM" id="SSF53098">
    <property type="entry name" value="Ribonuclease H-like"/>
    <property type="match status" value="1"/>
</dbReference>
<comment type="similarity">
    <text evidence="5">Belongs to the YqgF HJR family.</text>
</comment>
<dbReference type="GO" id="GO:0000967">
    <property type="term" value="P:rRNA 5'-end processing"/>
    <property type="evidence" value="ECO:0007669"/>
    <property type="project" value="UniProtKB-UniRule"/>
</dbReference>
<dbReference type="Pfam" id="PF03652">
    <property type="entry name" value="RuvX"/>
    <property type="match status" value="1"/>
</dbReference>
<organism evidence="8 9">
    <name type="scientific">Pseudoclavibacter endophyticus</name>
    <dbReference type="NCBI Taxonomy" id="1778590"/>
    <lineage>
        <taxon>Bacteria</taxon>
        <taxon>Bacillati</taxon>
        <taxon>Actinomycetota</taxon>
        <taxon>Actinomycetes</taxon>
        <taxon>Micrococcales</taxon>
        <taxon>Microbacteriaceae</taxon>
        <taxon>Pseudoclavibacter</taxon>
    </lineage>
</organism>
<comment type="function">
    <text evidence="5">Could be a nuclease involved in processing of the 5'-end of pre-16S rRNA.</text>
</comment>
<dbReference type="HAMAP" id="MF_00651">
    <property type="entry name" value="Nuclease_YqgF"/>
    <property type="match status" value="1"/>
</dbReference>
<name>A0A6H9WMG0_9MICO</name>
<dbReference type="InterPro" id="IPR006641">
    <property type="entry name" value="YqgF/RNaseH-like_dom"/>
</dbReference>
<keyword evidence="3 5" id="KW-0540">Nuclease</keyword>
<evidence type="ECO:0000259" key="7">
    <source>
        <dbReference type="SMART" id="SM00732"/>
    </source>
</evidence>
<sequence>MRTGTRLGIDVGKARIGVARSDPHGLIATPIETVARDRGGGVHVAAIAAHARESKAVEVLVGLPIALSGNETASTQDARDVAQEIAAAVDIPVRLVDERLTTVTATRQLREVGRKASTSRDRIDQLAAVVLLQNALDGERSTGSPPGTLVTGKDDHA</sequence>
<evidence type="ECO:0000256" key="1">
    <source>
        <dbReference type="ARBA" id="ARBA00022490"/>
    </source>
</evidence>
<dbReference type="InterPro" id="IPR037027">
    <property type="entry name" value="YqgF/RNaseH-like_dom_sf"/>
</dbReference>
<dbReference type="EC" id="3.1.-.-" evidence="5"/>
<reference evidence="8 9" key="1">
    <citation type="submission" date="2019-09" db="EMBL/GenBank/DDBJ databases">
        <title>Phylogeny of genus Pseudoclavibacter and closely related genus.</title>
        <authorList>
            <person name="Li Y."/>
        </authorList>
    </citation>
    <scope>NUCLEOTIDE SEQUENCE [LARGE SCALE GENOMIC DNA]</scope>
    <source>
        <strain evidence="8 9">EGI 60007</strain>
    </source>
</reference>
<dbReference type="InterPro" id="IPR005227">
    <property type="entry name" value="YqgF"/>
</dbReference>
<evidence type="ECO:0000256" key="3">
    <source>
        <dbReference type="ARBA" id="ARBA00022722"/>
    </source>
</evidence>
<dbReference type="GO" id="GO:0005829">
    <property type="term" value="C:cytosol"/>
    <property type="evidence" value="ECO:0007669"/>
    <property type="project" value="TreeGrafter"/>
</dbReference>
<dbReference type="SMART" id="SM00732">
    <property type="entry name" value="YqgFc"/>
    <property type="match status" value="1"/>
</dbReference>
<accession>A0A6H9WMG0</accession>
<dbReference type="PANTHER" id="PTHR33317">
    <property type="entry name" value="POLYNUCLEOTIDYL TRANSFERASE, RIBONUCLEASE H-LIKE SUPERFAMILY PROTEIN"/>
    <property type="match status" value="1"/>
</dbReference>
<evidence type="ECO:0000256" key="5">
    <source>
        <dbReference type="HAMAP-Rule" id="MF_00651"/>
    </source>
</evidence>
<keyword evidence="2 5" id="KW-0690">Ribosome biogenesis</keyword>
<dbReference type="NCBIfam" id="TIGR00250">
    <property type="entry name" value="RNAse_H_YqgF"/>
    <property type="match status" value="1"/>
</dbReference>
<feature type="domain" description="YqgF/RNase H-like" evidence="7">
    <location>
        <begin position="4"/>
        <end position="105"/>
    </location>
</feature>
<dbReference type="EMBL" id="WBJY01000001">
    <property type="protein sequence ID" value="KAB1650076.1"/>
    <property type="molecule type" value="Genomic_DNA"/>
</dbReference>
<dbReference type="Proteomes" id="UP000431744">
    <property type="component" value="Unassembled WGS sequence"/>
</dbReference>
<keyword evidence="4 5" id="KW-0378">Hydrolase</keyword>
<dbReference type="AlphaFoldDB" id="A0A6H9WMG0"/>
<evidence type="ECO:0000256" key="6">
    <source>
        <dbReference type="SAM" id="MobiDB-lite"/>
    </source>
</evidence>
<evidence type="ECO:0000313" key="8">
    <source>
        <dbReference type="EMBL" id="KAB1650076.1"/>
    </source>
</evidence>
<keyword evidence="1 5" id="KW-0963">Cytoplasm</keyword>
<comment type="caution">
    <text evidence="8">The sequence shown here is derived from an EMBL/GenBank/DDBJ whole genome shotgun (WGS) entry which is preliminary data.</text>
</comment>
<dbReference type="GO" id="GO:0016788">
    <property type="term" value="F:hydrolase activity, acting on ester bonds"/>
    <property type="evidence" value="ECO:0007669"/>
    <property type="project" value="UniProtKB-UniRule"/>
</dbReference>
<dbReference type="InterPro" id="IPR012337">
    <property type="entry name" value="RNaseH-like_sf"/>
</dbReference>
<feature type="region of interest" description="Disordered" evidence="6">
    <location>
        <begin position="137"/>
        <end position="157"/>
    </location>
</feature>
<dbReference type="PANTHER" id="PTHR33317:SF4">
    <property type="entry name" value="POLYNUCLEOTIDYL TRANSFERASE, RIBONUCLEASE H-LIKE SUPERFAMILY PROTEIN"/>
    <property type="match status" value="1"/>
</dbReference>